<evidence type="ECO:0000313" key="2">
    <source>
        <dbReference type="Proteomes" id="UP000315647"/>
    </source>
</evidence>
<gene>
    <name evidence="1" type="ORF">Enr10x_00070</name>
</gene>
<accession>A0A517PZD6</accession>
<dbReference type="Proteomes" id="UP000315647">
    <property type="component" value="Chromosome"/>
</dbReference>
<dbReference type="EMBL" id="CP037421">
    <property type="protein sequence ID" value="QDT24717.1"/>
    <property type="molecule type" value="Genomic_DNA"/>
</dbReference>
<dbReference type="AlphaFoldDB" id="A0A517ZZ07"/>
<accession>A0A517ZZ07</accession>
<sequence length="554" mass="61127" precursor="true">MPSLFKRVTLTLSFLTFSTLALAQSKTDEPRKEQIDWNKPIAVASIASIDRVLDDIDYMFATIDKPEYPAMIKGFLAQYRNLEGIDKTRPLGAFVFLKEGISPQPEVVGYIPIKDLDALKQTLDEVGFFLNPVPDTKDRFTVALPNFSLHLKLAHDYAFVQIKSEALDRDFYNPDEFTRPLAEKYDIAASLLLKNVPEPMRMMAVDLASARIDQQLQQKPGESDIQFQSRKATTMLIFKQFQSVANDGAALTLGYELSKQNKKILLHFGIEAKPETDLTKQLEELSRKASQYSYLNAADSDVLGYTVFPLNKDIEQKMLLDVIEKSKADVPPVFLGTADNPGPAAKILKSAESTVRSGKLDAHVKLVQNGAEKLALIGALKLTDAASFKAGLQEFFDLMAQAEDTEGIKANVTEVEGVAIHQISPNGVKQNARDIFGENPVIFLGCSDDECWIAMGEPSCLELLQASITAAGKEGKQLKPGSPFLFSLKFTSVLPLAEQKNKDPEFVESAKVAFATGGDLMTFYPKITSNQVSLNLELGEGFIRLISLAIANRK</sequence>
<evidence type="ECO:0000313" key="1">
    <source>
        <dbReference type="EMBL" id="QDT24717.1"/>
    </source>
</evidence>
<proteinExistence type="predicted"/>
<keyword evidence="2" id="KW-1185">Reference proteome</keyword>
<name>A0A517ZZ07_9PLAN</name>
<reference evidence="1 2" key="1">
    <citation type="submission" date="2019-03" db="EMBL/GenBank/DDBJ databases">
        <title>Deep-cultivation of Planctomycetes and their phenomic and genomic characterization uncovers novel biology.</title>
        <authorList>
            <person name="Wiegand S."/>
            <person name="Jogler M."/>
            <person name="Boedeker C."/>
            <person name="Pinto D."/>
            <person name="Vollmers J."/>
            <person name="Rivas-Marin E."/>
            <person name="Kohn T."/>
            <person name="Peeters S.H."/>
            <person name="Heuer A."/>
            <person name="Rast P."/>
            <person name="Oberbeckmann S."/>
            <person name="Bunk B."/>
            <person name="Jeske O."/>
            <person name="Meyerdierks A."/>
            <person name="Storesund J.E."/>
            <person name="Kallscheuer N."/>
            <person name="Luecker S."/>
            <person name="Lage O.M."/>
            <person name="Pohl T."/>
            <person name="Merkel B.J."/>
            <person name="Hornburger P."/>
            <person name="Mueller R.-W."/>
            <person name="Bruemmer F."/>
            <person name="Labrenz M."/>
            <person name="Spormann A.M."/>
            <person name="Op den Camp H."/>
            <person name="Overmann J."/>
            <person name="Amann R."/>
            <person name="Jetten M.S.M."/>
            <person name="Mascher T."/>
            <person name="Medema M.H."/>
            <person name="Devos D.P."/>
            <person name="Kaster A.-K."/>
            <person name="Ovreas L."/>
            <person name="Rohde M."/>
            <person name="Galperin M.Y."/>
            <person name="Jogler C."/>
        </authorList>
    </citation>
    <scope>NUCLEOTIDE SEQUENCE [LARGE SCALE GENOMIC DNA]</scope>
    <source>
        <strain evidence="1 2">Enr10</strain>
    </source>
</reference>
<organism evidence="1 2">
    <name type="scientific">Gimesia panareensis</name>
    <dbReference type="NCBI Taxonomy" id="2527978"/>
    <lineage>
        <taxon>Bacteria</taxon>
        <taxon>Pseudomonadati</taxon>
        <taxon>Planctomycetota</taxon>
        <taxon>Planctomycetia</taxon>
        <taxon>Planctomycetales</taxon>
        <taxon>Planctomycetaceae</taxon>
        <taxon>Gimesia</taxon>
    </lineage>
</organism>
<protein>
    <submittedName>
        <fullName evidence="1">Uncharacterized protein</fullName>
    </submittedName>
</protein>